<dbReference type="Gene3D" id="3.40.50.1820">
    <property type="entry name" value="alpha/beta hydrolase"/>
    <property type="match status" value="1"/>
</dbReference>
<dbReference type="Pfam" id="PF12146">
    <property type="entry name" value="Hydrolase_4"/>
    <property type="match status" value="1"/>
</dbReference>
<dbReference type="InterPro" id="IPR022742">
    <property type="entry name" value="Hydrolase_4"/>
</dbReference>
<gene>
    <name evidence="2" type="ORF">ASTO00021_LOCUS11164</name>
    <name evidence="3" type="ORF">ASTO00021_LOCUS11170</name>
</gene>
<dbReference type="SUPFAM" id="SSF53474">
    <property type="entry name" value="alpha/beta-Hydrolases"/>
    <property type="match status" value="1"/>
</dbReference>
<dbReference type="InterPro" id="IPR051044">
    <property type="entry name" value="MAG_DAG_Lipase"/>
</dbReference>
<protein>
    <recommendedName>
        <fullName evidence="1">Serine aminopeptidase S33 domain-containing protein</fullName>
    </recommendedName>
</protein>
<name>A0A6S8DN86_9STRA</name>
<reference evidence="3" key="1">
    <citation type="submission" date="2021-01" db="EMBL/GenBank/DDBJ databases">
        <authorList>
            <person name="Corre E."/>
            <person name="Pelletier E."/>
            <person name="Niang G."/>
            <person name="Scheremetjew M."/>
            <person name="Finn R."/>
            <person name="Kale V."/>
            <person name="Holt S."/>
            <person name="Cochrane G."/>
            <person name="Meng A."/>
            <person name="Brown T."/>
            <person name="Cohen L."/>
        </authorList>
    </citation>
    <scope>NUCLEOTIDE SEQUENCE</scope>
    <source>
        <strain evidence="3">GSBS06</strain>
    </source>
</reference>
<dbReference type="PANTHER" id="PTHR11614">
    <property type="entry name" value="PHOSPHOLIPASE-RELATED"/>
    <property type="match status" value="1"/>
</dbReference>
<evidence type="ECO:0000259" key="1">
    <source>
        <dbReference type="Pfam" id="PF12146"/>
    </source>
</evidence>
<organism evidence="3">
    <name type="scientific">Aplanochytrium stocchinoi</name>
    <dbReference type="NCBI Taxonomy" id="215587"/>
    <lineage>
        <taxon>Eukaryota</taxon>
        <taxon>Sar</taxon>
        <taxon>Stramenopiles</taxon>
        <taxon>Bigyra</taxon>
        <taxon>Labyrinthulomycetes</taxon>
        <taxon>Thraustochytrida</taxon>
        <taxon>Thraustochytriidae</taxon>
        <taxon>Aplanochytrium</taxon>
    </lineage>
</organism>
<dbReference type="InterPro" id="IPR029058">
    <property type="entry name" value="AB_hydrolase_fold"/>
</dbReference>
<accession>A0A6S8DN86</accession>
<dbReference type="EMBL" id="HBIN01014734">
    <property type="protein sequence ID" value="CAE0441039.1"/>
    <property type="molecule type" value="Transcribed_RNA"/>
</dbReference>
<evidence type="ECO:0000313" key="3">
    <source>
        <dbReference type="EMBL" id="CAE0441039.1"/>
    </source>
</evidence>
<dbReference type="EMBL" id="HBIN01014728">
    <property type="protein sequence ID" value="CAE0441033.1"/>
    <property type="molecule type" value="Transcribed_RNA"/>
</dbReference>
<dbReference type="AlphaFoldDB" id="A0A6S8DN86"/>
<proteinExistence type="predicted"/>
<feature type="domain" description="Serine aminopeptidase S33" evidence="1">
    <location>
        <begin position="118"/>
        <end position="336"/>
    </location>
</feature>
<evidence type="ECO:0000313" key="2">
    <source>
        <dbReference type="EMBL" id="CAE0441033.1"/>
    </source>
</evidence>
<sequence length="356" mass="40258">MEYLQVGFENLSSSFETFSLSSPGSGSPPKWQYGKERPKFDLEGNLELGEMINSDGLRLTTYFWPASCPHTEVRGQVIGFHGMGTHVRYEYLKHVSYEKDKDTFKATYHEPTFEDSWIHNIVDAGYNFHSFEHQSMGLSEGKNGLRGYFDEFEDLVDDAIAMCRKIMEQFQGPIFLIGPSLGGCIAARVVQELDFIDGCILLAPMLSLEQLKQDRMNQLLLPIAGCLQSIAPTLRLASEAENNMFPQESEYLRNDILCDHTTVRLRVGWECLIGVENARNAVEKITCPILIFHSSNDTMVDPEGSEFFFNNCNSTEKEYVVLDSGISWHALILEPEGDVILKQSLEWMDSFSTAVV</sequence>